<dbReference type="InterPro" id="IPR036116">
    <property type="entry name" value="FN3_sf"/>
</dbReference>
<proteinExistence type="predicted"/>
<dbReference type="Proteomes" id="UP001152797">
    <property type="component" value="Unassembled WGS sequence"/>
</dbReference>
<dbReference type="EMBL" id="CAMXCT010002335">
    <property type="protein sequence ID" value="CAI3997428.1"/>
    <property type="molecule type" value="Genomic_DNA"/>
</dbReference>
<dbReference type="PANTHER" id="PTHR42254:SF1">
    <property type="entry name" value="CALCINEURIN-LIKE PHOSPHOESTERASE DOMAIN-CONTAINING PROTEIN"/>
    <property type="match status" value="1"/>
</dbReference>
<evidence type="ECO:0000259" key="1">
    <source>
        <dbReference type="Pfam" id="PF00149"/>
    </source>
</evidence>
<evidence type="ECO:0000313" key="4">
    <source>
        <dbReference type="Proteomes" id="UP001152797"/>
    </source>
</evidence>
<accession>A0A9P1G2D3</accession>
<dbReference type="GO" id="GO:0016787">
    <property type="term" value="F:hydrolase activity"/>
    <property type="evidence" value="ECO:0007669"/>
    <property type="project" value="InterPro"/>
</dbReference>
<reference evidence="2" key="1">
    <citation type="submission" date="2022-10" db="EMBL/GenBank/DDBJ databases">
        <authorList>
            <person name="Chen Y."/>
            <person name="Dougan E. K."/>
            <person name="Chan C."/>
            <person name="Rhodes N."/>
            <person name="Thang M."/>
        </authorList>
    </citation>
    <scope>NUCLEOTIDE SEQUENCE</scope>
</reference>
<dbReference type="PANTHER" id="PTHR42254">
    <property type="entry name" value="METALLOPHOS DOMAIN-CONTAINING PROTEIN"/>
    <property type="match status" value="1"/>
</dbReference>
<protein>
    <submittedName>
        <fullName evidence="3">Calcineurin-like phosphoesterase domain-containing protein</fullName>
    </submittedName>
</protein>
<name>A0A9P1G2D3_9DINO</name>
<dbReference type="Gene3D" id="3.60.21.10">
    <property type="match status" value="1"/>
</dbReference>
<dbReference type="SUPFAM" id="SSF56300">
    <property type="entry name" value="Metallo-dependent phosphatases"/>
    <property type="match status" value="1"/>
</dbReference>
<reference evidence="3 4" key="2">
    <citation type="submission" date="2024-05" db="EMBL/GenBank/DDBJ databases">
        <authorList>
            <person name="Chen Y."/>
            <person name="Shah S."/>
            <person name="Dougan E. K."/>
            <person name="Thang M."/>
            <person name="Chan C."/>
        </authorList>
    </citation>
    <scope>NUCLEOTIDE SEQUENCE [LARGE SCALE GENOMIC DNA]</scope>
</reference>
<gene>
    <name evidence="2" type="ORF">C1SCF055_LOCUS23812</name>
</gene>
<dbReference type="Pfam" id="PF00149">
    <property type="entry name" value="Metallophos"/>
    <property type="match status" value="1"/>
</dbReference>
<dbReference type="EMBL" id="CAMXCT030002335">
    <property type="protein sequence ID" value="CAL4784740.1"/>
    <property type="molecule type" value="Genomic_DNA"/>
</dbReference>
<dbReference type="Gene3D" id="2.60.40.10">
    <property type="entry name" value="Immunoglobulins"/>
    <property type="match status" value="1"/>
</dbReference>
<organism evidence="2">
    <name type="scientific">Cladocopium goreaui</name>
    <dbReference type="NCBI Taxonomy" id="2562237"/>
    <lineage>
        <taxon>Eukaryota</taxon>
        <taxon>Sar</taxon>
        <taxon>Alveolata</taxon>
        <taxon>Dinophyceae</taxon>
        <taxon>Suessiales</taxon>
        <taxon>Symbiodiniaceae</taxon>
        <taxon>Cladocopium</taxon>
    </lineage>
</organism>
<dbReference type="InterPro" id="IPR029052">
    <property type="entry name" value="Metallo-depent_PP-like"/>
</dbReference>
<dbReference type="InterPro" id="IPR004843">
    <property type="entry name" value="Calcineurin-like_PHP"/>
</dbReference>
<dbReference type="SUPFAM" id="SSF49265">
    <property type="entry name" value="Fibronectin type III"/>
    <property type="match status" value="1"/>
</dbReference>
<dbReference type="InterPro" id="IPR013783">
    <property type="entry name" value="Ig-like_fold"/>
</dbReference>
<comment type="caution">
    <text evidence="2">The sequence shown here is derived from an EMBL/GenBank/DDBJ whole genome shotgun (WGS) entry which is preliminary data.</text>
</comment>
<dbReference type="EMBL" id="CAMXCT020002335">
    <property type="protein sequence ID" value="CAL1150803.1"/>
    <property type="molecule type" value="Genomic_DNA"/>
</dbReference>
<feature type="domain" description="Calcineurin-like phosphoesterase" evidence="1">
    <location>
        <begin position="697"/>
        <end position="787"/>
    </location>
</feature>
<evidence type="ECO:0000313" key="3">
    <source>
        <dbReference type="EMBL" id="CAL4784740.1"/>
    </source>
</evidence>
<dbReference type="OrthoDB" id="426586at2759"/>
<keyword evidence="4" id="KW-1185">Reference proteome</keyword>
<evidence type="ECO:0000313" key="2">
    <source>
        <dbReference type="EMBL" id="CAI3997428.1"/>
    </source>
</evidence>
<sequence>MVWRSVKRYCVRVDARYPYVGKRAFSNSKALSPPFLTPFPSRPPLQPIPVRLDADEEIEEAQREEDADFRWPSQPWVALRVEKGFFPDKYALQYKDAVAGGEERGKEHFEGWQEPLLVERFAKDKRNSEQWEILRVALPTGAPAVVVLRMMTLTPKTTGPLQWSVASAPVASAVAPPRVAEVQGRTMTLLPTLGGLRLSMRFFLQPGEVLKEGHLQMTQRVGTVTESVGHRYVTQYQLRVRMKGETHKELPAGVKGPRRYLELPATQLPSPHNAVEVNREVLGEPETSEEVEVAGLLGYFGTRYELQAELSDTLWELLMGHDFLEASLRVGTEHRWSAWTRWSRAEGLTVPLPASLARTASAEALGPTAVKVSWPPFDRVPGINSLEYVIRAEPLLAEDGSSGQSLAETVICFKHEPRKQDGQIISTPQFQRLLDVKEMSTLKRLASCFEDIRQREGQEEQETKLQIEMSGLLPWTSYRITVAARYPAGAGFYPRSTMEAKSAEGIGLMVGNSLTTQVETPGGPNTPSAPRQVGWQDFRHDLTEDEMFREDQRAVLLNIEDRKDYVLECRACAPTWAHYDPEVGPALRDFQGSWPRKLQEEGAWKRVPVVRQLGRGLGESYTAKGIAFTAPEEACAADFVEALVLQPFRGRSKLVLMDDIGGLGWYAISPYADSCASCAFGSVGVVFARPRIQDIGYITDIEGDLETFNRYVDSDASVLRRENGVLKLKDPASAFVFGGDLFDRGSGDLRLAEELIQLKRTYPCRVFLIMGNRDINKMRLAAELSDSAMRQSSDEAFQAWWDPKAPALTKYLSSKGLSDSKVNRLKWILRHTMGAPAAFEHRRQELAEMSAKRSAEVNDNEVLQSFLESVKSGGAVARYLQHAQIGVILEDTLFVHGAVEESALGFVPSRLTRYTNNTREGLRSLPGASSYDDLHGWIAALNHFAKDEVEAWLQRPDWSQGVPRSRGGEALMAYQSRAASCLLTVVVSCYVDGKNMPTRQAIDQDKEEGFSKCSDPLSQKVVEYLHRGNVRRVVVGHKPSGEAPAILRTSGVDGKGYEVISADTNYASSKDEQMRGESWCEVCISQDLGHSQTRLRGQRPDGLGDYDFKLRALGNDPTGDDGDPLVGHQARYGKQWVWVRLKLKTGDYLLSRGYGRTAEYWAKKASDFQDFPKNLGRHFRFDSKRVQLPGVIVSAELSDLKPGKGKLPDVVRFRLCARDRSKAHPCCWAGGISEPVPLTFAPPRRPPRIQRILSDDRWNLSFSIELFKANPPPSPIHYLGTDTQTLCW</sequence>